<keyword evidence="1" id="KW-1133">Transmembrane helix</keyword>
<dbReference type="Proteomes" id="UP000471120">
    <property type="component" value="Unassembled WGS sequence"/>
</dbReference>
<proteinExistence type="predicted"/>
<dbReference type="InterPro" id="IPR021632">
    <property type="entry name" value="DUF3239"/>
</dbReference>
<protein>
    <submittedName>
        <fullName evidence="2">DUF3239 domain-containing protein</fullName>
    </submittedName>
</protein>
<organism evidence="2 3">
    <name type="scientific">Rhodococcus rhodnii</name>
    <dbReference type="NCBI Taxonomy" id="38312"/>
    <lineage>
        <taxon>Bacteria</taxon>
        <taxon>Bacillati</taxon>
        <taxon>Actinomycetota</taxon>
        <taxon>Actinomycetes</taxon>
        <taxon>Mycobacteriales</taxon>
        <taxon>Nocardiaceae</taxon>
        <taxon>Rhodococcus</taxon>
    </lineage>
</organism>
<dbReference type="RefSeq" id="WP_010836833.1">
    <property type="nucleotide sequence ID" value="NZ_QRCM01000001.1"/>
</dbReference>
<reference evidence="2 3" key="1">
    <citation type="submission" date="2018-07" db="EMBL/GenBank/DDBJ databases">
        <title>Genome sequence of Rhodococcus rhodnii ATCC 35071 from Rhodnius prolixus.</title>
        <authorList>
            <person name="Patel V."/>
            <person name="Vogel K.J."/>
        </authorList>
    </citation>
    <scope>NUCLEOTIDE SEQUENCE [LARGE SCALE GENOMIC DNA]</scope>
    <source>
        <strain evidence="2 3">ATCC 35071</strain>
    </source>
</reference>
<comment type="caution">
    <text evidence="2">The sequence shown here is derived from an EMBL/GenBank/DDBJ whole genome shotgun (WGS) entry which is preliminary data.</text>
</comment>
<keyword evidence="1" id="KW-0472">Membrane</keyword>
<dbReference type="Gene3D" id="2.40.410.10">
    <property type="entry name" value="putative membrane protein from Corynebacterium diphtheriae superfamily"/>
    <property type="match status" value="1"/>
</dbReference>
<dbReference type="AlphaFoldDB" id="A0A6P2C8B3"/>
<evidence type="ECO:0000313" key="3">
    <source>
        <dbReference type="Proteomes" id="UP000471120"/>
    </source>
</evidence>
<evidence type="ECO:0000313" key="2">
    <source>
        <dbReference type="EMBL" id="TXG88959.1"/>
    </source>
</evidence>
<dbReference type="Pfam" id="PF11580">
    <property type="entry name" value="DUF3239"/>
    <property type="match status" value="1"/>
</dbReference>
<gene>
    <name evidence="2" type="ORF">DW322_00255</name>
</gene>
<feature type="transmembrane region" description="Helical" evidence="1">
    <location>
        <begin position="28"/>
        <end position="47"/>
    </location>
</feature>
<name>A0A6P2C8B3_9NOCA</name>
<keyword evidence="1" id="KW-0812">Transmembrane</keyword>
<sequence>MRKFQFDVDAAQTRKVNQTWGDMRRLQLSAAVLAIVLVAGAVIAFLADRIWTTVVAVVLAVAALSCMWVIVWVPRKMGSIGAMYANGPLVPAVVSEIHPRGVTLLALIDIAKDESNPVFALVTRNTELPKPKPRIGKRMPAVAVLDDRHRKSKSPVYEMVSPMPLWWGTSDEAVLARAEAQIPPEEWAYLTDRIGQSEEVRTSEHQRLVIEPADLPEFLRRRG</sequence>
<dbReference type="EMBL" id="QRCM01000001">
    <property type="protein sequence ID" value="TXG88959.1"/>
    <property type="molecule type" value="Genomic_DNA"/>
</dbReference>
<dbReference type="InterPro" id="IPR023124">
    <property type="entry name" value="DUF3239_dom_sf"/>
</dbReference>
<evidence type="ECO:0000256" key="1">
    <source>
        <dbReference type="SAM" id="Phobius"/>
    </source>
</evidence>
<accession>A0A6P2C8B3</accession>
<feature type="transmembrane region" description="Helical" evidence="1">
    <location>
        <begin position="53"/>
        <end position="73"/>
    </location>
</feature>